<keyword evidence="1" id="KW-1133">Transmembrane helix</keyword>
<evidence type="ECO:0000313" key="3">
    <source>
        <dbReference type="Proteomes" id="UP000230292"/>
    </source>
</evidence>
<name>A0A2M7H2N8_9BACT</name>
<feature type="transmembrane region" description="Helical" evidence="1">
    <location>
        <begin position="12"/>
        <end position="35"/>
    </location>
</feature>
<accession>A0A2M7H2N8</accession>
<keyword evidence="1" id="KW-0472">Membrane</keyword>
<protein>
    <recommendedName>
        <fullName evidence="4">Type 4 fimbrial biogenesis protein PilX N-terminal domain-containing protein</fullName>
    </recommendedName>
</protein>
<evidence type="ECO:0000256" key="1">
    <source>
        <dbReference type="SAM" id="Phobius"/>
    </source>
</evidence>
<dbReference type="Proteomes" id="UP000230292">
    <property type="component" value="Unassembled WGS sequence"/>
</dbReference>
<dbReference type="EMBL" id="PFGC01000053">
    <property type="protein sequence ID" value="PIW36454.1"/>
    <property type="molecule type" value="Genomic_DNA"/>
</dbReference>
<proteinExistence type="predicted"/>
<reference evidence="2 3" key="1">
    <citation type="submission" date="2017-09" db="EMBL/GenBank/DDBJ databases">
        <title>Depth-based differentiation of microbial function through sediment-hosted aquifers and enrichment of novel symbionts in the deep terrestrial subsurface.</title>
        <authorList>
            <person name="Probst A.J."/>
            <person name="Ladd B."/>
            <person name="Jarett J.K."/>
            <person name="Geller-Mcgrath D.E."/>
            <person name="Sieber C.M."/>
            <person name="Emerson J.B."/>
            <person name="Anantharaman K."/>
            <person name="Thomas B.C."/>
            <person name="Malmstrom R."/>
            <person name="Stieglmeier M."/>
            <person name="Klingl A."/>
            <person name="Woyke T."/>
            <person name="Ryan C.M."/>
            <person name="Banfield J.F."/>
        </authorList>
    </citation>
    <scope>NUCLEOTIDE SEQUENCE [LARGE SCALE GENOMIC DNA]</scope>
    <source>
        <strain evidence="2">CG15_BIG_FIL_POST_REV_8_21_14_020_45_12</strain>
    </source>
</reference>
<dbReference type="AlphaFoldDB" id="A0A2M7H2N8"/>
<sequence length="288" mass="30862">MFDNNREQRGSILLFSLVTLTILSTAAFVMASLILRETKLARTVDNALQTWYGAETGVERSLDVITEGRKTAATFSGTVTEVENMATSSAPYVMPNSGAEYYIDASKTTSTLNALTVALSEFPGVQIELYNPDSTFALMSAESMQVLWNDPQCGGSSRIEVTYQEFIGTSFGLADDTVRKDIYTCGVESPPVGWDCQATSNTPAPNTNYVVRVRGLDCTILGANIMFYDADNGAAGGGAEVGIPSQAFVTVVGSGLQTERSFSYRSKWLPSASGLGDFALFSASQIVK</sequence>
<evidence type="ECO:0000313" key="2">
    <source>
        <dbReference type="EMBL" id="PIW36454.1"/>
    </source>
</evidence>
<keyword evidence="1" id="KW-0812">Transmembrane</keyword>
<evidence type="ECO:0008006" key="4">
    <source>
        <dbReference type="Google" id="ProtNLM"/>
    </source>
</evidence>
<comment type="caution">
    <text evidence="2">The sequence shown here is derived from an EMBL/GenBank/DDBJ whole genome shotgun (WGS) entry which is preliminary data.</text>
</comment>
<gene>
    <name evidence="2" type="ORF">COW24_05365</name>
</gene>
<organism evidence="2 3">
    <name type="scientific">Candidatus Kerfeldbacteria bacterium CG15_BIG_FIL_POST_REV_8_21_14_020_45_12</name>
    <dbReference type="NCBI Taxonomy" id="2014247"/>
    <lineage>
        <taxon>Bacteria</taxon>
        <taxon>Candidatus Kerfeldiibacteriota</taxon>
    </lineage>
</organism>